<keyword evidence="1" id="KW-0732">Signal</keyword>
<protein>
    <recommendedName>
        <fullName evidence="4">Lipoprotein</fullName>
    </recommendedName>
</protein>
<dbReference type="RefSeq" id="WP_059954257.1">
    <property type="nucleotide sequence ID" value="NZ_LPBJ01000047.1"/>
</dbReference>
<gene>
    <name evidence="2" type="ORF">WJ96_06340</name>
</gene>
<dbReference type="Proteomes" id="UP000056453">
    <property type="component" value="Unassembled WGS sequence"/>
</dbReference>
<evidence type="ECO:0000313" key="2">
    <source>
        <dbReference type="EMBL" id="KVP98188.1"/>
    </source>
</evidence>
<name>A0AAW3MW76_9BURK</name>
<sequence length="125" mass="13385">MKKLIALAVLGAAPLIGSAATGAGCDAACERNVAAVFQGPTKYTMRVADAAHAHISIIWRAKRNAKLKPVSFEGTAPVRLRHTSLHGVEFDTNDVCKAVVTLLELHGDDDFDVYQVPVRNTQCNS</sequence>
<dbReference type="EMBL" id="LPBJ01000047">
    <property type="protein sequence ID" value="KVP98188.1"/>
    <property type="molecule type" value="Genomic_DNA"/>
</dbReference>
<keyword evidence="3" id="KW-1185">Reference proteome</keyword>
<proteinExistence type="predicted"/>
<feature type="signal peptide" evidence="1">
    <location>
        <begin position="1"/>
        <end position="19"/>
    </location>
</feature>
<organism evidence="2 3">
    <name type="scientific">Burkholderia ubonensis</name>
    <dbReference type="NCBI Taxonomy" id="101571"/>
    <lineage>
        <taxon>Bacteria</taxon>
        <taxon>Pseudomonadati</taxon>
        <taxon>Pseudomonadota</taxon>
        <taxon>Betaproteobacteria</taxon>
        <taxon>Burkholderiales</taxon>
        <taxon>Burkholderiaceae</taxon>
        <taxon>Burkholderia</taxon>
        <taxon>Burkholderia cepacia complex</taxon>
    </lineage>
</organism>
<evidence type="ECO:0008006" key="4">
    <source>
        <dbReference type="Google" id="ProtNLM"/>
    </source>
</evidence>
<feature type="chain" id="PRO_5043576610" description="Lipoprotein" evidence="1">
    <location>
        <begin position="20"/>
        <end position="125"/>
    </location>
</feature>
<reference evidence="2 3" key="1">
    <citation type="submission" date="2015-11" db="EMBL/GenBank/DDBJ databases">
        <title>Expanding the genomic diversity of Burkholderia species for the development of highly accurate diagnostics.</title>
        <authorList>
            <person name="Sahl J."/>
            <person name="Keim P."/>
            <person name="Wagner D."/>
        </authorList>
    </citation>
    <scope>NUCLEOTIDE SEQUENCE [LARGE SCALE GENOMIC DNA]</scope>
    <source>
        <strain evidence="2 3">MSMB1808WGS</strain>
    </source>
</reference>
<accession>A0AAW3MW76</accession>
<evidence type="ECO:0000256" key="1">
    <source>
        <dbReference type="SAM" id="SignalP"/>
    </source>
</evidence>
<dbReference type="PROSITE" id="PS51257">
    <property type="entry name" value="PROKAR_LIPOPROTEIN"/>
    <property type="match status" value="1"/>
</dbReference>
<comment type="caution">
    <text evidence="2">The sequence shown here is derived from an EMBL/GenBank/DDBJ whole genome shotgun (WGS) entry which is preliminary data.</text>
</comment>
<dbReference type="AlphaFoldDB" id="A0AAW3MW76"/>
<evidence type="ECO:0000313" key="3">
    <source>
        <dbReference type="Proteomes" id="UP000056453"/>
    </source>
</evidence>